<organism evidence="5 6">
    <name type="scientific">Nothoprocta perdicaria</name>
    <name type="common">Chilean tinamou</name>
    <name type="synonym">Crypturus perdicarius</name>
    <dbReference type="NCBI Taxonomy" id="30464"/>
    <lineage>
        <taxon>Eukaryota</taxon>
        <taxon>Metazoa</taxon>
        <taxon>Chordata</taxon>
        <taxon>Craniata</taxon>
        <taxon>Vertebrata</taxon>
        <taxon>Euteleostomi</taxon>
        <taxon>Archelosauria</taxon>
        <taxon>Archosauria</taxon>
        <taxon>Dinosauria</taxon>
        <taxon>Saurischia</taxon>
        <taxon>Theropoda</taxon>
        <taxon>Coelurosauria</taxon>
        <taxon>Aves</taxon>
        <taxon>Palaeognathae</taxon>
        <taxon>Tinamiformes</taxon>
        <taxon>Tinamidae</taxon>
        <taxon>Nothoprocta</taxon>
    </lineage>
</organism>
<evidence type="ECO:0000256" key="2">
    <source>
        <dbReference type="ARBA" id="ARBA00023157"/>
    </source>
</evidence>
<name>A0A8C6ZUE4_NOTPE</name>
<proteinExistence type="predicted"/>
<dbReference type="Proteomes" id="UP000694420">
    <property type="component" value="Unplaced"/>
</dbReference>
<evidence type="ECO:0000313" key="6">
    <source>
        <dbReference type="Proteomes" id="UP000694420"/>
    </source>
</evidence>
<reference evidence="5" key="1">
    <citation type="submission" date="2025-08" db="UniProtKB">
        <authorList>
            <consortium name="Ensembl"/>
        </authorList>
    </citation>
    <scope>IDENTIFICATION</scope>
</reference>
<dbReference type="Ensembl" id="ENSNPET00000018240.1">
    <property type="protein sequence ID" value="ENSNPEP00000017795.1"/>
    <property type="gene ID" value="ENSNPEG00000012941.1"/>
</dbReference>
<feature type="coiled-coil region" evidence="3">
    <location>
        <begin position="406"/>
        <end position="458"/>
    </location>
</feature>
<sequence>LYARGIVMTHKPLQYTKTSRKESYPVTCYRSFKIQPFSLGRYRVSFRPRRTVAYKTVTELEWRCCPGYRGADCKEGPEQPNSARHPTKPAKAVVKKGLGNVLFEFCCDTGNFTRSGLVDASKMLVTWLNNLYDRPGPDSAVGGETDTIRLPGLFNGKDQKDPFIDFEMEDIKSELAEVKEALKIRNDQLEELNGKVKGYEGQLKQLQEAAQGPTITLPSDNIYKDYIDSKFESLRQEVLEGFEKKMADLKNSCEYKLQDIQQQCDDNENNCLGIIDVIKGKENDLRKEINTLRTQIPSNQSSCCKEGSRSDYDQWIRDLDRKIDRVAEAHRILNVRIDNEISRLSTPDLEDMFGERLEELDARMNITERNAEEHCFYIEETLRGTIAAEVDELRDLFDQNDSGFVNEQFTAEMNLLRNKLLSLEHLCGQKCQSAPRGAEDLQKEIANYSNKYNLLLLKTQDNSVLLQSLNGSLNEKLNLIKGNQRDIQKMQRDLRVFRYSLNVMDKDMKNLQGGLSDCKEQLLGVNSTCRKTQRGVSRKIDQMQRTLANQTAHANDNCCIEVKDRLEQLNDQVLNDLSKCKEKTQGIQEGVSDVDSRVSRVEKVCGRLDSVSGSLERIKEGLNNLKLNSLVSCETQNMILF</sequence>
<accession>A0A8C6ZUE4</accession>
<evidence type="ECO:0000313" key="5">
    <source>
        <dbReference type="Ensembl" id="ENSNPEP00000017795.1"/>
    </source>
</evidence>
<evidence type="ECO:0000256" key="3">
    <source>
        <dbReference type="SAM" id="Coils"/>
    </source>
</evidence>
<dbReference type="PROSITE" id="PS51041">
    <property type="entry name" value="EMI"/>
    <property type="match status" value="1"/>
</dbReference>
<gene>
    <name evidence="5" type="primary">EMILIN2</name>
</gene>
<feature type="domain" description="EMI" evidence="4">
    <location>
        <begin position="1"/>
        <end position="75"/>
    </location>
</feature>
<dbReference type="Pfam" id="PF07546">
    <property type="entry name" value="EMI"/>
    <property type="match status" value="1"/>
</dbReference>
<evidence type="ECO:0000256" key="1">
    <source>
        <dbReference type="ARBA" id="ARBA00022729"/>
    </source>
</evidence>
<reference evidence="5" key="2">
    <citation type="submission" date="2025-09" db="UniProtKB">
        <authorList>
            <consortium name="Ensembl"/>
        </authorList>
    </citation>
    <scope>IDENTIFICATION</scope>
</reference>
<evidence type="ECO:0000259" key="4">
    <source>
        <dbReference type="PROSITE" id="PS51041"/>
    </source>
</evidence>
<dbReference type="AlphaFoldDB" id="A0A8C6ZUE4"/>
<keyword evidence="6" id="KW-1185">Reference proteome</keyword>
<keyword evidence="3" id="KW-0175">Coiled coil</keyword>
<feature type="coiled-coil region" evidence="3">
    <location>
        <begin position="168"/>
        <end position="209"/>
    </location>
</feature>
<dbReference type="InterPro" id="IPR011489">
    <property type="entry name" value="EMI_domain"/>
</dbReference>
<keyword evidence="1" id="KW-0732">Signal</keyword>
<protein>
    <submittedName>
        <fullName evidence="5">Elastin microfibril interfacer 2</fullName>
    </submittedName>
</protein>
<keyword evidence="2" id="KW-1015">Disulfide bond</keyword>